<evidence type="ECO:0000256" key="9">
    <source>
        <dbReference type="ARBA" id="ARBA00023027"/>
    </source>
</evidence>
<dbReference type="InterPro" id="IPR004821">
    <property type="entry name" value="Cyt_trans-like"/>
</dbReference>
<evidence type="ECO:0000256" key="6">
    <source>
        <dbReference type="ARBA" id="ARBA00022695"/>
    </source>
</evidence>
<dbReference type="RefSeq" id="WP_093919810.1">
    <property type="nucleotide sequence ID" value="NZ_FONW01000004.1"/>
</dbReference>
<dbReference type="NCBIfam" id="NF000840">
    <property type="entry name" value="PRK00071.1-3"/>
    <property type="match status" value="1"/>
</dbReference>
<dbReference type="EMBL" id="FONW01000004">
    <property type="protein sequence ID" value="SFF30072.1"/>
    <property type="molecule type" value="Genomic_DNA"/>
</dbReference>
<accession>A0A1I2HK65</accession>
<evidence type="ECO:0000256" key="5">
    <source>
        <dbReference type="ARBA" id="ARBA00022679"/>
    </source>
</evidence>
<dbReference type="NCBIfam" id="TIGR00482">
    <property type="entry name" value="nicotinate (nicotinamide) nucleotide adenylyltransferase"/>
    <property type="match status" value="1"/>
</dbReference>
<comment type="pathway">
    <text evidence="2 11">Cofactor biosynthesis; NAD(+) biosynthesis; deamido-NAD(+) from nicotinate D-ribonucleotide: step 1/1.</text>
</comment>
<keyword evidence="7 11" id="KW-0547">Nucleotide-binding</keyword>
<dbReference type="HAMAP" id="MF_00244">
    <property type="entry name" value="NaMN_adenylyltr"/>
    <property type="match status" value="1"/>
</dbReference>
<keyword evidence="4 11" id="KW-0662">Pyridine nucleotide biosynthesis</keyword>
<dbReference type="Pfam" id="PF01467">
    <property type="entry name" value="CTP_transf_like"/>
    <property type="match status" value="1"/>
</dbReference>
<evidence type="ECO:0000256" key="2">
    <source>
        <dbReference type="ARBA" id="ARBA00005019"/>
    </source>
</evidence>
<evidence type="ECO:0000259" key="12">
    <source>
        <dbReference type="Pfam" id="PF01467"/>
    </source>
</evidence>
<keyword evidence="5 11" id="KW-0808">Transferase</keyword>
<evidence type="ECO:0000256" key="4">
    <source>
        <dbReference type="ARBA" id="ARBA00022642"/>
    </source>
</evidence>
<evidence type="ECO:0000313" key="13">
    <source>
        <dbReference type="EMBL" id="SFF30072.1"/>
    </source>
</evidence>
<dbReference type="Gene3D" id="3.40.50.620">
    <property type="entry name" value="HUPs"/>
    <property type="match status" value="1"/>
</dbReference>
<dbReference type="PANTHER" id="PTHR39321:SF3">
    <property type="entry name" value="PHOSPHOPANTETHEINE ADENYLYLTRANSFERASE"/>
    <property type="match status" value="1"/>
</dbReference>
<dbReference type="UniPathway" id="UPA00253">
    <property type="reaction ID" value="UER00332"/>
</dbReference>
<dbReference type="Proteomes" id="UP000198964">
    <property type="component" value="Unassembled WGS sequence"/>
</dbReference>
<name>A0A1I2HK65_9BACT</name>
<dbReference type="GO" id="GO:0009435">
    <property type="term" value="P:NAD+ biosynthetic process"/>
    <property type="evidence" value="ECO:0007669"/>
    <property type="project" value="UniProtKB-UniRule"/>
</dbReference>
<evidence type="ECO:0000256" key="1">
    <source>
        <dbReference type="ARBA" id="ARBA00002324"/>
    </source>
</evidence>
<evidence type="ECO:0000256" key="7">
    <source>
        <dbReference type="ARBA" id="ARBA00022741"/>
    </source>
</evidence>
<evidence type="ECO:0000313" key="14">
    <source>
        <dbReference type="Proteomes" id="UP000198964"/>
    </source>
</evidence>
<dbReference type="InterPro" id="IPR005248">
    <property type="entry name" value="NadD/NMNAT"/>
</dbReference>
<dbReference type="NCBIfam" id="TIGR00125">
    <property type="entry name" value="cyt_tran_rel"/>
    <property type="match status" value="1"/>
</dbReference>
<comment type="function">
    <text evidence="1 11">Catalyzes the reversible adenylation of nicotinate mononucleotide (NaMN) to nicotinic acid adenine dinucleotide (NaAD).</text>
</comment>
<dbReference type="AlphaFoldDB" id="A0A1I2HK65"/>
<proteinExistence type="inferred from homology"/>
<dbReference type="SUPFAM" id="SSF52374">
    <property type="entry name" value="Nucleotidylyl transferase"/>
    <property type="match status" value="1"/>
</dbReference>
<dbReference type="CDD" id="cd02165">
    <property type="entry name" value="NMNAT"/>
    <property type="match status" value="1"/>
</dbReference>
<protein>
    <recommendedName>
        <fullName evidence="11">Probable nicotinate-nucleotide adenylyltransferase</fullName>
        <ecNumber evidence="11">2.7.7.18</ecNumber>
    </recommendedName>
    <alternativeName>
        <fullName evidence="11">Deamido-NAD(+) diphosphorylase</fullName>
    </alternativeName>
    <alternativeName>
        <fullName evidence="11">Deamido-NAD(+) pyrophosphorylase</fullName>
    </alternativeName>
    <alternativeName>
        <fullName evidence="11">Nicotinate mononucleotide adenylyltransferase</fullName>
        <shortName evidence="11">NaMN adenylyltransferase</shortName>
    </alternativeName>
</protein>
<dbReference type="GO" id="GO:0005524">
    <property type="term" value="F:ATP binding"/>
    <property type="evidence" value="ECO:0007669"/>
    <property type="project" value="UniProtKB-KW"/>
</dbReference>
<reference evidence="13 14" key="1">
    <citation type="submission" date="2016-10" db="EMBL/GenBank/DDBJ databases">
        <authorList>
            <person name="de Groot N.N."/>
        </authorList>
    </citation>
    <scope>NUCLEOTIDE SEQUENCE [LARGE SCALE GENOMIC DNA]</scope>
    <source>
        <strain evidence="13 14">CGMCC 1.9156</strain>
    </source>
</reference>
<dbReference type="GO" id="GO:0004515">
    <property type="term" value="F:nicotinate-nucleotide adenylyltransferase activity"/>
    <property type="evidence" value="ECO:0007669"/>
    <property type="project" value="UniProtKB-UniRule"/>
</dbReference>
<gene>
    <name evidence="11" type="primary">nadD</name>
    <name evidence="13" type="ORF">SAMN05216283_104126</name>
</gene>
<dbReference type="PANTHER" id="PTHR39321">
    <property type="entry name" value="NICOTINATE-NUCLEOTIDE ADENYLYLTRANSFERASE-RELATED"/>
    <property type="match status" value="1"/>
</dbReference>
<evidence type="ECO:0000256" key="3">
    <source>
        <dbReference type="ARBA" id="ARBA00009014"/>
    </source>
</evidence>
<evidence type="ECO:0000256" key="11">
    <source>
        <dbReference type="HAMAP-Rule" id="MF_00244"/>
    </source>
</evidence>
<evidence type="ECO:0000256" key="8">
    <source>
        <dbReference type="ARBA" id="ARBA00022840"/>
    </source>
</evidence>
<comment type="catalytic activity">
    <reaction evidence="10 11">
        <text>nicotinate beta-D-ribonucleotide + ATP + H(+) = deamido-NAD(+) + diphosphate</text>
        <dbReference type="Rhea" id="RHEA:22860"/>
        <dbReference type="ChEBI" id="CHEBI:15378"/>
        <dbReference type="ChEBI" id="CHEBI:30616"/>
        <dbReference type="ChEBI" id="CHEBI:33019"/>
        <dbReference type="ChEBI" id="CHEBI:57502"/>
        <dbReference type="ChEBI" id="CHEBI:58437"/>
        <dbReference type="EC" id="2.7.7.18"/>
    </reaction>
</comment>
<dbReference type="EC" id="2.7.7.18" evidence="11"/>
<keyword evidence="14" id="KW-1185">Reference proteome</keyword>
<sequence>MKVGLYFGTYNPIHIGHMAIANYLVTHSDIDQLWFVISPQSPFKTKKKLLDNYQRQEMVERAIENDDRFRSSSIEFNLPIPSYTIDTLTYLHERHPKHDFYLIMGADNLLHIEKWKNYELILENYNLLVYPRPGIDESQLKKHPHIHFIQAPVMEISSSFIRKAIAEGKDIRHFLPTKTWEYIDEMSFYK</sequence>
<evidence type="ECO:0000256" key="10">
    <source>
        <dbReference type="ARBA" id="ARBA00048721"/>
    </source>
</evidence>
<keyword evidence="6 11" id="KW-0548">Nucleotidyltransferase</keyword>
<keyword evidence="8 11" id="KW-0067">ATP-binding</keyword>
<organism evidence="13 14">
    <name type="scientific">Sunxiuqinia elliptica</name>
    <dbReference type="NCBI Taxonomy" id="655355"/>
    <lineage>
        <taxon>Bacteria</taxon>
        <taxon>Pseudomonadati</taxon>
        <taxon>Bacteroidota</taxon>
        <taxon>Bacteroidia</taxon>
        <taxon>Marinilabiliales</taxon>
        <taxon>Prolixibacteraceae</taxon>
        <taxon>Sunxiuqinia</taxon>
    </lineage>
</organism>
<comment type="similarity">
    <text evidence="3 11">Belongs to the NadD family.</text>
</comment>
<feature type="domain" description="Cytidyltransferase-like" evidence="12">
    <location>
        <begin position="5"/>
        <end position="163"/>
    </location>
</feature>
<keyword evidence="9 11" id="KW-0520">NAD</keyword>
<dbReference type="InterPro" id="IPR014729">
    <property type="entry name" value="Rossmann-like_a/b/a_fold"/>
</dbReference>
<dbReference type="STRING" id="655355.SAMN05216283_104126"/>